<feature type="transmembrane region" description="Helical" evidence="1">
    <location>
        <begin position="65"/>
        <end position="88"/>
    </location>
</feature>
<proteinExistence type="predicted"/>
<evidence type="ECO:0000256" key="1">
    <source>
        <dbReference type="SAM" id="Phobius"/>
    </source>
</evidence>
<reference evidence="2 3" key="1">
    <citation type="journal article" date="2016" name="Proc. Natl. Acad. Sci. U.S.A.">
        <title>Lipid metabolic changes in an early divergent fungus govern the establishment of a mutualistic symbiosis with endobacteria.</title>
        <authorList>
            <person name="Lastovetsky O.A."/>
            <person name="Gaspar M.L."/>
            <person name="Mondo S.J."/>
            <person name="LaButti K.M."/>
            <person name="Sandor L."/>
            <person name="Grigoriev I.V."/>
            <person name="Henry S.A."/>
            <person name="Pawlowska T.E."/>
        </authorList>
    </citation>
    <scope>NUCLEOTIDE SEQUENCE [LARGE SCALE GENOMIC DNA]</scope>
    <source>
        <strain evidence="2 3">ATCC 11559</strain>
    </source>
</reference>
<name>A0A1X0S0E0_RHIZD</name>
<organism evidence="2 3">
    <name type="scientific">Rhizopus microsporus</name>
    <dbReference type="NCBI Taxonomy" id="58291"/>
    <lineage>
        <taxon>Eukaryota</taxon>
        <taxon>Fungi</taxon>
        <taxon>Fungi incertae sedis</taxon>
        <taxon>Mucoromycota</taxon>
        <taxon>Mucoromycotina</taxon>
        <taxon>Mucoromycetes</taxon>
        <taxon>Mucorales</taxon>
        <taxon>Mucorineae</taxon>
        <taxon>Rhizopodaceae</taxon>
        <taxon>Rhizopus</taxon>
    </lineage>
</organism>
<feature type="transmembrane region" description="Helical" evidence="1">
    <location>
        <begin position="94"/>
        <end position="113"/>
    </location>
</feature>
<keyword evidence="1" id="KW-0812">Transmembrane</keyword>
<sequence>MSPNFENLLITGDMNPAKLLTDRHRQRSVIPSKKILTLEGCVTAMVQMDNIYRSMEEETVVMNGTLYMLISDGIWSILVLTSIIWRYLIFDTCLHLQVLLAPCGLIFYLKRFWYGLLM</sequence>
<accession>A0A1X0S0E0</accession>
<keyword evidence="1" id="KW-1133">Transmembrane helix</keyword>
<evidence type="ECO:0000313" key="2">
    <source>
        <dbReference type="EMBL" id="ORE17740.1"/>
    </source>
</evidence>
<keyword evidence="1" id="KW-0472">Membrane</keyword>
<dbReference type="EMBL" id="KV921347">
    <property type="protein sequence ID" value="ORE17740.1"/>
    <property type="molecule type" value="Genomic_DNA"/>
</dbReference>
<protein>
    <submittedName>
        <fullName evidence="2">Uncharacterized protein</fullName>
    </submittedName>
</protein>
<gene>
    <name evidence="2" type="ORF">BCV71DRAFT_286587</name>
</gene>
<evidence type="ECO:0000313" key="3">
    <source>
        <dbReference type="Proteomes" id="UP000242381"/>
    </source>
</evidence>
<dbReference type="AlphaFoldDB" id="A0A1X0S0E0"/>
<dbReference type="Proteomes" id="UP000242381">
    <property type="component" value="Unassembled WGS sequence"/>
</dbReference>